<protein>
    <submittedName>
        <fullName evidence="1">Uncharacterized protein</fullName>
    </submittedName>
</protein>
<comment type="caution">
    <text evidence="1">The sequence shown here is derived from an EMBL/GenBank/DDBJ whole genome shotgun (WGS) entry which is preliminary data.</text>
</comment>
<dbReference type="Proteomes" id="UP000285596">
    <property type="component" value="Unassembled WGS sequence"/>
</dbReference>
<dbReference type="EMBL" id="QWFA01000006">
    <property type="protein sequence ID" value="ROV70155.1"/>
    <property type="molecule type" value="Genomic_DNA"/>
</dbReference>
<dbReference type="AlphaFoldDB" id="A0A423V6B6"/>
<evidence type="ECO:0000313" key="1">
    <source>
        <dbReference type="EMBL" id="ROV70155.1"/>
    </source>
</evidence>
<sequence>MPPRRELHPMGTASVPYRSIACWIGTHHSCIEPSPPARTDDVPVIYEVCICPCHPTPDPSVPVKVMA</sequence>
<organism evidence="1 2">
    <name type="scientific">Streptomyces globisporus</name>
    <dbReference type="NCBI Taxonomy" id="1908"/>
    <lineage>
        <taxon>Bacteria</taxon>
        <taxon>Bacillati</taxon>
        <taxon>Actinomycetota</taxon>
        <taxon>Actinomycetes</taxon>
        <taxon>Kitasatosporales</taxon>
        <taxon>Streptomycetaceae</taxon>
        <taxon>Streptomyces</taxon>
    </lineage>
</organism>
<gene>
    <name evidence="1" type="ORF">D3105_02435</name>
</gene>
<evidence type="ECO:0000313" key="2">
    <source>
        <dbReference type="Proteomes" id="UP000285596"/>
    </source>
</evidence>
<name>A0A423V6B6_STRGL</name>
<accession>A0A423V6B6</accession>
<reference evidence="1 2" key="1">
    <citation type="submission" date="2018-08" db="EMBL/GenBank/DDBJ databases">
        <title>Streptomyces globisporus 1912-4Crt, whole genome shotgun sequence.</title>
        <authorList>
            <person name="Matselyukh B."/>
        </authorList>
    </citation>
    <scope>NUCLEOTIDE SEQUENCE [LARGE SCALE GENOMIC DNA]</scope>
    <source>
        <strain evidence="1 2">1912-4Crt</strain>
    </source>
</reference>
<proteinExistence type="predicted"/>